<feature type="chain" id="PRO_5035273616" description="DUF1573 domain-containing protein" evidence="2">
    <location>
        <begin position="20"/>
        <end position="182"/>
    </location>
</feature>
<keyword evidence="4" id="KW-1185">Reference proteome</keyword>
<comment type="caution">
    <text evidence="3">The sequence shown here is derived from an EMBL/GenBank/DDBJ whole genome shotgun (WGS) entry which is preliminary data.</text>
</comment>
<dbReference type="PROSITE" id="PS51257">
    <property type="entry name" value="PROKAR_LIPOPROTEIN"/>
    <property type="match status" value="1"/>
</dbReference>
<feature type="signal peptide" evidence="2">
    <location>
        <begin position="1"/>
        <end position="19"/>
    </location>
</feature>
<dbReference type="Proteomes" id="UP000610746">
    <property type="component" value="Unassembled WGS sequence"/>
</dbReference>
<reference evidence="3" key="1">
    <citation type="submission" date="2020-05" db="EMBL/GenBank/DDBJ databases">
        <title>Genomic Encyclopedia of Type Strains, Phase IV (KMG-V): Genome sequencing to study the core and pangenomes of soil and plant-associated prokaryotes.</title>
        <authorList>
            <person name="Whitman W."/>
        </authorList>
    </citation>
    <scope>NUCLEOTIDE SEQUENCE</scope>
    <source>
        <strain evidence="3">16F</strain>
    </source>
</reference>
<feature type="region of interest" description="Disordered" evidence="1">
    <location>
        <begin position="38"/>
        <end position="72"/>
    </location>
</feature>
<dbReference type="AlphaFoldDB" id="A0A8J8K934"/>
<evidence type="ECO:0000256" key="1">
    <source>
        <dbReference type="SAM" id="MobiDB-lite"/>
    </source>
</evidence>
<feature type="compositionally biased region" description="Pro residues" evidence="1">
    <location>
        <begin position="53"/>
        <end position="62"/>
    </location>
</feature>
<proteinExistence type="predicted"/>
<evidence type="ECO:0008006" key="5">
    <source>
        <dbReference type="Google" id="ProtNLM"/>
    </source>
</evidence>
<evidence type="ECO:0000313" key="4">
    <source>
        <dbReference type="Proteomes" id="UP000610746"/>
    </source>
</evidence>
<dbReference type="Gene3D" id="2.60.40.10">
    <property type="entry name" value="Immunoglobulins"/>
    <property type="match status" value="1"/>
</dbReference>
<protein>
    <recommendedName>
        <fullName evidence="5">DUF1573 domain-containing protein</fullName>
    </recommendedName>
</protein>
<accession>A0A8J8K934</accession>
<dbReference type="PANTHER" id="PTHR37833:SF1">
    <property type="entry name" value="SIGNAL PEPTIDE PROTEIN"/>
    <property type="match status" value="1"/>
</dbReference>
<dbReference type="EMBL" id="JABSNO010000021">
    <property type="protein sequence ID" value="NRS93468.1"/>
    <property type="molecule type" value="Genomic_DNA"/>
</dbReference>
<evidence type="ECO:0000313" key="3">
    <source>
        <dbReference type="EMBL" id="NRS93468.1"/>
    </source>
</evidence>
<dbReference type="PANTHER" id="PTHR37833">
    <property type="entry name" value="LIPOPROTEIN-RELATED"/>
    <property type="match status" value="1"/>
</dbReference>
<sequence length="182" mass="19422">MKKITFILGLAAISLVACKKEVSTIQADTVVDSTMATTASPDASMEPQTMDPNLPPPPPPAPAEANPEAAAMEAAKKNPVTTLVLSQSNFDFKDVKKGQVVDHKYEFTNTGKNPLIISEVKPGCGCTVPDYTKTPILPGKKGFVNLKFDSSSFDGAVNKYADVYANVENMPIKLTFSANVVK</sequence>
<organism evidence="3 4">
    <name type="scientific">Frigoriflavimonas asaccharolytica</name>
    <dbReference type="NCBI Taxonomy" id="2735899"/>
    <lineage>
        <taxon>Bacteria</taxon>
        <taxon>Pseudomonadati</taxon>
        <taxon>Bacteroidota</taxon>
        <taxon>Flavobacteriia</taxon>
        <taxon>Flavobacteriales</taxon>
        <taxon>Weeksellaceae</taxon>
        <taxon>Frigoriflavimonas</taxon>
    </lineage>
</organism>
<dbReference type="InterPro" id="IPR013783">
    <property type="entry name" value="Ig-like_fold"/>
</dbReference>
<dbReference type="Pfam" id="PF07610">
    <property type="entry name" value="DUF1573"/>
    <property type="match status" value="1"/>
</dbReference>
<evidence type="ECO:0000256" key="2">
    <source>
        <dbReference type="SAM" id="SignalP"/>
    </source>
</evidence>
<keyword evidence="2" id="KW-0732">Signal</keyword>
<feature type="compositionally biased region" description="Low complexity" evidence="1">
    <location>
        <begin position="63"/>
        <end position="72"/>
    </location>
</feature>
<gene>
    <name evidence="3" type="ORF">HNQ03_002558</name>
</gene>
<name>A0A8J8K934_9FLAO</name>
<dbReference type="InterPro" id="IPR011467">
    <property type="entry name" value="DUF1573"/>
</dbReference>
<dbReference type="RefSeq" id="WP_173780025.1">
    <property type="nucleotide sequence ID" value="NZ_JABSNO010000021.1"/>
</dbReference>
<feature type="compositionally biased region" description="Polar residues" evidence="1">
    <location>
        <begin position="38"/>
        <end position="51"/>
    </location>
</feature>